<accession>A0ABX4JXQ7</accession>
<evidence type="ECO:0000313" key="3">
    <source>
        <dbReference type="Proteomes" id="UP000219914"/>
    </source>
</evidence>
<keyword evidence="1" id="KW-1133">Transmembrane helix</keyword>
<keyword evidence="1" id="KW-0812">Transmembrane</keyword>
<evidence type="ECO:0000256" key="1">
    <source>
        <dbReference type="SAM" id="Phobius"/>
    </source>
</evidence>
<keyword evidence="3" id="KW-1185">Reference proteome</keyword>
<dbReference type="Proteomes" id="UP000219914">
    <property type="component" value="Unassembled WGS sequence"/>
</dbReference>
<gene>
    <name evidence="2" type="ORF">CO674_10395</name>
</gene>
<dbReference type="EMBL" id="NWSY01000006">
    <property type="protein sequence ID" value="PDT23905.1"/>
    <property type="molecule type" value="Genomic_DNA"/>
</dbReference>
<evidence type="ECO:0000313" key="2">
    <source>
        <dbReference type="EMBL" id="PDT23905.1"/>
    </source>
</evidence>
<comment type="caution">
    <text evidence="2">The sequence shown here is derived from an EMBL/GenBank/DDBJ whole genome shotgun (WGS) entry which is preliminary data.</text>
</comment>
<keyword evidence="1" id="KW-0472">Membrane</keyword>
<feature type="transmembrane region" description="Helical" evidence="1">
    <location>
        <begin position="44"/>
        <end position="63"/>
    </location>
</feature>
<name>A0ABX4JXQ7_9HYPH</name>
<protein>
    <submittedName>
        <fullName evidence="2">Uncharacterized protein</fullName>
    </submittedName>
</protein>
<proteinExistence type="predicted"/>
<reference evidence="2 3" key="1">
    <citation type="submission" date="2017-09" db="EMBL/GenBank/DDBJ databases">
        <title>Comparative genomics of rhizobia isolated from Phaseolus vulgaris in China.</title>
        <authorList>
            <person name="Tong W."/>
        </authorList>
    </citation>
    <scope>NUCLEOTIDE SEQUENCE [LARGE SCALE GENOMIC DNA]</scope>
    <source>
        <strain evidence="2 3">FH14</strain>
    </source>
</reference>
<organism evidence="2 3">
    <name type="scientific">Rhizobium hidalgonense</name>
    <dbReference type="NCBI Taxonomy" id="1538159"/>
    <lineage>
        <taxon>Bacteria</taxon>
        <taxon>Pseudomonadati</taxon>
        <taxon>Pseudomonadota</taxon>
        <taxon>Alphaproteobacteria</taxon>
        <taxon>Hyphomicrobiales</taxon>
        <taxon>Rhizobiaceae</taxon>
        <taxon>Rhizobium/Agrobacterium group</taxon>
        <taxon>Rhizobium</taxon>
    </lineage>
</organism>
<sequence>MLIPSPHVKPALNSSGVHCQDTRKAYFLVFLRRLKLLQDETRKAILLAVGIGGAFLMVIRYGIHSGYLIP</sequence>